<dbReference type="EMBL" id="SJSL01000002">
    <property type="protein sequence ID" value="TCD01203.1"/>
    <property type="molecule type" value="Genomic_DNA"/>
</dbReference>
<comment type="caution">
    <text evidence="4">The sequence shown here is derived from an EMBL/GenBank/DDBJ whole genome shotgun (WGS) entry which is preliminary data.</text>
</comment>
<accession>A0A4R0NNI5</accession>
<feature type="signal peptide" evidence="2">
    <location>
        <begin position="1"/>
        <end position="23"/>
    </location>
</feature>
<dbReference type="GO" id="GO:0016020">
    <property type="term" value="C:membrane"/>
    <property type="evidence" value="ECO:0007669"/>
    <property type="project" value="InterPro"/>
</dbReference>
<dbReference type="PANTHER" id="PTHR34220:SF7">
    <property type="entry name" value="SENSOR HISTIDINE KINASE YPDA"/>
    <property type="match status" value="1"/>
</dbReference>
<dbReference type="Gene3D" id="3.30.565.10">
    <property type="entry name" value="Histidine kinase-like ATPase, C-terminal domain"/>
    <property type="match status" value="1"/>
</dbReference>
<dbReference type="InterPro" id="IPR003594">
    <property type="entry name" value="HATPase_dom"/>
</dbReference>
<dbReference type="InterPro" id="IPR050640">
    <property type="entry name" value="Bact_2-comp_sensor_kinase"/>
</dbReference>
<dbReference type="Proteomes" id="UP000293347">
    <property type="component" value="Unassembled WGS sequence"/>
</dbReference>
<keyword evidence="1" id="KW-1133">Transmembrane helix</keyword>
<feature type="transmembrane region" description="Helical" evidence="1">
    <location>
        <begin position="694"/>
        <end position="712"/>
    </location>
</feature>
<dbReference type="OrthoDB" id="9809670at2"/>
<dbReference type="AlphaFoldDB" id="A0A4R0NNI5"/>
<organism evidence="4 5">
    <name type="scientific">Pedobacter psychroterrae</name>
    <dbReference type="NCBI Taxonomy" id="2530453"/>
    <lineage>
        <taxon>Bacteria</taxon>
        <taxon>Pseudomonadati</taxon>
        <taxon>Bacteroidota</taxon>
        <taxon>Sphingobacteriia</taxon>
        <taxon>Sphingobacteriales</taxon>
        <taxon>Sphingobacteriaceae</taxon>
        <taxon>Pedobacter</taxon>
    </lineage>
</organism>
<evidence type="ECO:0000313" key="5">
    <source>
        <dbReference type="Proteomes" id="UP000293347"/>
    </source>
</evidence>
<protein>
    <recommendedName>
        <fullName evidence="3">Histidine kinase domain-containing protein</fullName>
    </recommendedName>
</protein>
<dbReference type="InterPro" id="IPR005467">
    <property type="entry name" value="His_kinase_dom"/>
</dbReference>
<dbReference type="Pfam" id="PF02518">
    <property type="entry name" value="HATPase_c"/>
    <property type="match status" value="1"/>
</dbReference>
<keyword evidence="5" id="KW-1185">Reference proteome</keyword>
<gene>
    <name evidence="4" type="ORF">EZ437_10605</name>
</gene>
<feature type="domain" description="Histidine kinase" evidence="3">
    <location>
        <begin position="831"/>
        <end position="928"/>
    </location>
</feature>
<name>A0A4R0NNI5_9SPHI</name>
<dbReference type="PROSITE" id="PS50109">
    <property type="entry name" value="HIS_KIN"/>
    <property type="match status" value="1"/>
</dbReference>
<keyword evidence="2" id="KW-0732">Signal</keyword>
<keyword evidence="1" id="KW-0472">Membrane</keyword>
<evidence type="ECO:0000256" key="2">
    <source>
        <dbReference type="SAM" id="SignalP"/>
    </source>
</evidence>
<dbReference type="InterPro" id="IPR010559">
    <property type="entry name" value="Sig_transdc_His_kin_internal"/>
</dbReference>
<keyword evidence="1" id="KW-0812">Transmembrane</keyword>
<dbReference type="InterPro" id="IPR036890">
    <property type="entry name" value="HATPase_C_sf"/>
</dbReference>
<dbReference type="Pfam" id="PF06580">
    <property type="entry name" value="His_kinase"/>
    <property type="match status" value="1"/>
</dbReference>
<feature type="chain" id="PRO_5020784381" description="Histidine kinase domain-containing protein" evidence="2">
    <location>
        <begin position="24"/>
        <end position="928"/>
    </location>
</feature>
<evidence type="ECO:0000256" key="1">
    <source>
        <dbReference type="SAM" id="Phobius"/>
    </source>
</evidence>
<proteinExistence type="predicted"/>
<reference evidence="4 5" key="1">
    <citation type="submission" date="2019-02" db="EMBL/GenBank/DDBJ databases">
        <title>Pedobacter sp. RP-1-14 sp. nov., isolated from Arctic soil.</title>
        <authorList>
            <person name="Dahal R.H."/>
        </authorList>
    </citation>
    <scope>NUCLEOTIDE SEQUENCE [LARGE SCALE GENOMIC DNA]</scope>
    <source>
        <strain evidence="4 5">RP-1-14</strain>
    </source>
</reference>
<dbReference type="GO" id="GO:0000155">
    <property type="term" value="F:phosphorelay sensor kinase activity"/>
    <property type="evidence" value="ECO:0007669"/>
    <property type="project" value="InterPro"/>
</dbReference>
<dbReference type="PANTHER" id="PTHR34220">
    <property type="entry name" value="SENSOR HISTIDINE KINASE YPDA"/>
    <property type="match status" value="1"/>
</dbReference>
<sequence length="928" mass="104500">MIQKIKHCAALLLLLWLPQLLFAQKGDAFSKMKPGDWFEVLVSDTARRPNDESYRYHLRYLLKNVKAEGSREYMLTFERIRITVSPDRHTALGYDSYYPPYLQGIQQKSVKPVFFMLADKTGKVLSMKPQSDFAKMNLNEIAPRKKNAITSMEFEPVHPETASIISKLILEAIASGDKDWDNGRLYKDSGLTFLLSAATFPLADNVVLEGKIKNITQQMRDGMNLYLPGTEQQFRIAEDGSFRITAFLTEGSGAMLQYRYPPKEVPGSGVPHIPEGADVALSIRELNMPLFFQPGDTLRITADGNDIANSIKFTGNAAEMASFALHLAKFAQSRKTPEISYGAQSFSAEAFMKTQSGDEKTFRQLVSSYRGRLPAAVMKYYDIKFAFEEANRRLDFLIKTNSQASPEAPEIFEGFPLNFFKGIDTLPVLMIDYNSAGWYRTFLNSLDVYLSSKASQFNGGSNGFFLGDYVPSLNYLRRYPLYATLADAFENKLGSSDWKSAQTLKPYYDDFVNNCGDTTLTNAVKEKWVAVSAWAPGNLLPLKNIRLADGSLLDISKFKGKALSMTFNFHYPDEMKRLLERIRKQDPNKVHFLVVQLKEDGYAKSTVLEALKKLPQVTFVEVTRQNDDLEDVVLLSNWDVKTFVIDAEQRIIQDNIDDSPERLPQDTAFEEALKRALTPKQMGKAEKAQLIKTIGWSAGSILLTFLFIFFINKGRIAGIRKKEAVKRQIKELEIKAIRSQMNPHFLFNALNSIQSLINNQQHKQANIYLEKFSVLMRRVLNNSEKSFVPLTDEMEAVTLYCELEKLRFDFDFSIQMSGEINAELIEIPGMIIQPLVENSIVHGLAQKGSAGKLSIVIHQDKSYLHIEIKDNGKGLGPEPEKAQGFGLKLVRERLALLNAGGARGKLTLSSNLANEESGTTAVLIIPID</sequence>
<evidence type="ECO:0000313" key="4">
    <source>
        <dbReference type="EMBL" id="TCD01203.1"/>
    </source>
</evidence>
<dbReference type="RefSeq" id="WP_131595895.1">
    <property type="nucleotide sequence ID" value="NZ_SJSL01000002.1"/>
</dbReference>
<evidence type="ECO:0000259" key="3">
    <source>
        <dbReference type="PROSITE" id="PS50109"/>
    </source>
</evidence>
<dbReference type="SUPFAM" id="SSF55874">
    <property type="entry name" value="ATPase domain of HSP90 chaperone/DNA topoisomerase II/histidine kinase"/>
    <property type="match status" value="1"/>
</dbReference>